<dbReference type="Proteomes" id="UP000190888">
    <property type="component" value="Unassembled WGS sequence"/>
</dbReference>
<feature type="binding site" evidence="7">
    <location>
        <position position="223"/>
    </location>
    <ligand>
        <name>substrate</name>
    </ligand>
</feature>
<evidence type="ECO:0000256" key="5">
    <source>
        <dbReference type="PIRNR" id="PIRNR038994"/>
    </source>
</evidence>
<dbReference type="PANTHER" id="PTHR11113:SF14">
    <property type="entry name" value="N-ACETYLGLUCOSAMINE-6-PHOSPHATE DEACETYLASE"/>
    <property type="match status" value="1"/>
</dbReference>
<dbReference type="STRING" id="413434.SAMN04488132_103291"/>
<dbReference type="Gene3D" id="2.30.40.10">
    <property type="entry name" value="Urease, subunit C, domain 1"/>
    <property type="match status" value="1"/>
</dbReference>
<evidence type="ECO:0000256" key="3">
    <source>
        <dbReference type="ARBA" id="ARBA00022801"/>
    </source>
</evidence>
<proteinExistence type="inferred from homology"/>
<evidence type="ECO:0000313" key="11">
    <source>
        <dbReference type="Proteomes" id="UP000190888"/>
    </source>
</evidence>
<dbReference type="NCBIfam" id="TIGR00221">
    <property type="entry name" value="nagA"/>
    <property type="match status" value="1"/>
</dbReference>
<dbReference type="GO" id="GO:0046872">
    <property type="term" value="F:metal ion binding"/>
    <property type="evidence" value="ECO:0007669"/>
    <property type="project" value="UniProtKB-KW"/>
</dbReference>
<comment type="cofactor">
    <cofactor evidence="8">
        <name>a divalent metal cation</name>
        <dbReference type="ChEBI" id="CHEBI:60240"/>
    </cofactor>
    <text evidence="8">Binds 1 divalent metal cation per subunit.</text>
</comment>
<evidence type="ECO:0000256" key="6">
    <source>
        <dbReference type="PIRSR" id="PIRSR038994-1"/>
    </source>
</evidence>
<accession>A0A1T4MAY9</accession>
<dbReference type="Pfam" id="PF01979">
    <property type="entry name" value="Amidohydro_1"/>
    <property type="match status" value="1"/>
</dbReference>
<feature type="binding site" evidence="8">
    <location>
        <position position="212"/>
    </location>
    <ligand>
        <name>Zn(2+)</name>
        <dbReference type="ChEBI" id="CHEBI:29105"/>
    </ligand>
</feature>
<feature type="domain" description="Amidohydrolase-related" evidence="9">
    <location>
        <begin position="49"/>
        <end position="355"/>
    </location>
</feature>
<dbReference type="InterPro" id="IPR011059">
    <property type="entry name" value="Metal-dep_hydrolase_composite"/>
</dbReference>
<dbReference type="GO" id="GO:0008448">
    <property type="term" value="F:N-acetylglucosamine-6-phosphate deacetylase activity"/>
    <property type="evidence" value="ECO:0007669"/>
    <property type="project" value="InterPro"/>
</dbReference>
<feature type="binding site" evidence="7">
    <location>
        <position position="137"/>
    </location>
    <ligand>
        <name>substrate</name>
    </ligand>
</feature>
<evidence type="ECO:0000313" key="10">
    <source>
        <dbReference type="EMBL" id="SJZ64189.1"/>
    </source>
</evidence>
<dbReference type="AlphaFoldDB" id="A0A1T4MAY9"/>
<reference evidence="10 11" key="1">
    <citation type="submission" date="2017-02" db="EMBL/GenBank/DDBJ databases">
        <authorList>
            <person name="Peterson S.W."/>
        </authorList>
    </citation>
    <scope>NUCLEOTIDE SEQUENCE [LARGE SCALE GENOMIC DNA]</scope>
    <source>
        <strain evidence="10 11">DSM 22335</strain>
    </source>
</reference>
<dbReference type="OrthoDB" id="9776488at2"/>
<feature type="binding site" evidence="7">
    <location>
        <position position="247"/>
    </location>
    <ligand>
        <name>substrate</name>
    </ligand>
</feature>
<keyword evidence="4 5" id="KW-0119">Carbohydrate metabolism</keyword>
<keyword evidence="3 5" id="KW-0378">Hydrolase</keyword>
<feature type="binding site" evidence="7">
    <location>
        <begin position="215"/>
        <end position="216"/>
    </location>
    <ligand>
        <name>substrate</name>
    </ligand>
</feature>
<keyword evidence="2 8" id="KW-0479">Metal-binding</keyword>
<dbReference type="EMBL" id="FUWH01000003">
    <property type="protein sequence ID" value="SJZ64189.1"/>
    <property type="molecule type" value="Genomic_DNA"/>
</dbReference>
<gene>
    <name evidence="10" type="ORF">SAMN04488132_103291</name>
</gene>
<sequence>MNEKKYYAARLFTGTAWLNQQVVTVRDGQIIKITPAGNDEDVSARFEIMAPAFIDLQIYGAREKLFSVYPEAASLQALYEHCLEGGTSHFQPTVATNSYEVFYKSIDAVRDYRNNGGRGCIGLHIEGPWLSPVRKGAHIESFIHSPSVEQARNLLEYGKGVITMITLAPEVCSKEVQELVHSYGVKISGGHSNAAYEEALAAFDGLVHTTTHLYNAMSPLQHRAPGMVGAIFNHANVMASIIPDGYHVDFAAVRIAKTIMQERLFVITDAVTGTTSGPYPHQLAGDKYEAGGILSGSALSMAQAAKNLVTHTGSTVEEAFRMCSLYPARVMGMEQTMGKIETGYPVNIVCLNAQLEADTVLTEG</sequence>
<dbReference type="PIRSF" id="PIRSF038994">
    <property type="entry name" value="NagA"/>
    <property type="match status" value="1"/>
</dbReference>
<feature type="binding site" evidence="8">
    <location>
        <position position="126"/>
    </location>
    <ligand>
        <name>Zn(2+)</name>
        <dbReference type="ChEBI" id="CHEBI:29105"/>
    </ligand>
</feature>
<protein>
    <submittedName>
        <fullName evidence="10">N-acetylglucosamine-6-phosphate deacetylase</fullName>
    </submittedName>
</protein>
<dbReference type="GO" id="GO:0006046">
    <property type="term" value="P:N-acetylglucosamine catabolic process"/>
    <property type="evidence" value="ECO:0007669"/>
    <property type="project" value="TreeGrafter"/>
</dbReference>
<evidence type="ECO:0000259" key="9">
    <source>
        <dbReference type="Pfam" id="PF01979"/>
    </source>
</evidence>
<feature type="active site" description="Proton donor/acceptor" evidence="6">
    <location>
        <position position="269"/>
    </location>
</feature>
<feature type="binding site" evidence="8">
    <location>
        <position position="191"/>
    </location>
    <ligand>
        <name>Zn(2+)</name>
        <dbReference type="ChEBI" id="CHEBI:29105"/>
    </ligand>
</feature>
<dbReference type="PANTHER" id="PTHR11113">
    <property type="entry name" value="N-ACETYLGLUCOSAMINE-6-PHOSPHATE DEACETYLASE"/>
    <property type="match status" value="1"/>
</dbReference>
<name>A0A1T4MAY9_9BACT</name>
<evidence type="ECO:0000256" key="4">
    <source>
        <dbReference type="ARBA" id="ARBA00023277"/>
    </source>
</evidence>
<dbReference type="InterPro" id="IPR003764">
    <property type="entry name" value="GlcNAc_6-P_deAcase"/>
</dbReference>
<evidence type="ECO:0000256" key="7">
    <source>
        <dbReference type="PIRSR" id="PIRSR038994-2"/>
    </source>
</evidence>
<keyword evidence="11" id="KW-1185">Reference proteome</keyword>
<dbReference type="RefSeq" id="WP_078830773.1">
    <property type="nucleotide sequence ID" value="NZ_FUWH01000003.1"/>
</dbReference>
<dbReference type="InterPro" id="IPR032466">
    <property type="entry name" value="Metal_Hydrolase"/>
</dbReference>
<organism evidence="10 11">
    <name type="scientific">Sediminibacterium ginsengisoli</name>
    <dbReference type="NCBI Taxonomy" id="413434"/>
    <lineage>
        <taxon>Bacteria</taxon>
        <taxon>Pseudomonadati</taxon>
        <taxon>Bacteroidota</taxon>
        <taxon>Chitinophagia</taxon>
        <taxon>Chitinophagales</taxon>
        <taxon>Chitinophagaceae</taxon>
        <taxon>Sediminibacterium</taxon>
    </lineage>
</organism>
<comment type="similarity">
    <text evidence="1 5">Belongs to the metallo-dependent hydrolases superfamily. NagA family.</text>
</comment>
<feature type="binding site" evidence="7">
    <location>
        <begin position="294"/>
        <end position="296"/>
    </location>
    <ligand>
        <name>substrate</name>
    </ligand>
</feature>
<dbReference type="Gene3D" id="3.20.20.140">
    <property type="entry name" value="Metal-dependent hydrolases"/>
    <property type="match status" value="1"/>
</dbReference>
<dbReference type="SUPFAM" id="SSF51556">
    <property type="entry name" value="Metallo-dependent hydrolases"/>
    <property type="match status" value="1"/>
</dbReference>
<evidence type="ECO:0000256" key="8">
    <source>
        <dbReference type="PIRSR" id="PIRSR038994-3"/>
    </source>
</evidence>
<dbReference type="InterPro" id="IPR006680">
    <property type="entry name" value="Amidohydro-rel"/>
</dbReference>
<evidence type="ECO:0000256" key="1">
    <source>
        <dbReference type="ARBA" id="ARBA00010716"/>
    </source>
</evidence>
<evidence type="ECO:0000256" key="2">
    <source>
        <dbReference type="ARBA" id="ARBA00022723"/>
    </source>
</evidence>